<protein>
    <submittedName>
        <fullName evidence="1">Uncharacterized protein</fullName>
    </submittedName>
</protein>
<organism evidence="1 2">
    <name type="scientific">Aspergillus melleus</name>
    <dbReference type="NCBI Taxonomy" id="138277"/>
    <lineage>
        <taxon>Eukaryota</taxon>
        <taxon>Fungi</taxon>
        <taxon>Dikarya</taxon>
        <taxon>Ascomycota</taxon>
        <taxon>Pezizomycotina</taxon>
        <taxon>Eurotiomycetes</taxon>
        <taxon>Eurotiomycetidae</taxon>
        <taxon>Eurotiales</taxon>
        <taxon>Aspergillaceae</taxon>
        <taxon>Aspergillus</taxon>
        <taxon>Aspergillus subgen. Circumdati</taxon>
    </lineage>
</organism>
<evidence type="ECO:0000313" key="2">
    <source>
        <dbReference type="Proteomes" id="UP001177260"/>
    </source>
</evidence>
<keyword evidence="2" id="KW-1185">Reference proteome</keyword>
<reference evidence="1 2" key="1">
    <citation type="journal article" date="2023" name="ACS Omega">
        <title>Identification of the Neoaspergillic Acid Biosynthesis Gene Cluster by Establishing an In Vitro CRISPR-Ribonucleoprotein Genetic System in Aspergillus melleus.</title>
        <authorList>
            <person name="Yuan B."/>
            <person name="Grau M.F."/>
            <person name="Murata R.M."/>
            <person name="Torok T."/>
            <person name="Venkateswaran K."/>
            <person name="Stajich J.E."/>
            <person name="Wang C.C.C."/>
        </authorList>
    </citation>
    <scope>NUCLEOTIDE SEQUENCE [LARGE SCALE GENOMIC DNA]</scope>
    <source>
        <strain evidence="1 2">IMV 1140</strain>
    </source>
</reference>
<proteinExistence type="predicted"/>
<dbReference type="Proteomes" id="UP001177260">
    <property type="component" value="Unassembled WGS sequence"/>
</dbReference>
<gene>
    <name evidence="1" type="ORF">N8T08_009186</name>
</gene>
<sequence length="233" mass="26534">MSPIIHLVRHAEGVHNLGHAYWSLIDPLLTETGRDQCLRLRQDFPSHGNVELVVSSPLSRAILTAAEGFKPVFHSQPARQLVLLPDLQEISDFPCDVGSEVEGLKARARDWDVAIDWSFVHERWTSKSGRYKPVTESIEDRARAVRQWLSQCPEKEIVVVSHGAFLHFLTEDWEDSYTHEGTGWSNAEFRTYVLEPKTSGVDDVSFVETGESRRRRGKTDPVPAEEQAEWDKM</sequence>
<dbReference type="EMBL" id="JAOPJF010000066">
    <property type="protein sequence ID" value="KAK1141283.1"/>
    <property type="molecule type" value="Genomic_DNA"/>
</dbReference>
<name>A0ACC3AU13_9EURO</name>
<evidence type="ECO:0000313" key="1">
    <source>
        <dbReference type="EMBL" id="KAK1141283.1"/>
    </source>
</evidence>
<comment type="caution">
    <text evidence="1">The sequence shown here is derived from an EMBL/GenBank/DDBJ whole genome shotgun (WGS) entry which is preliminary data.</text>
</comment>
<accession>A0ACC3AU13</accession>